<organism evidence="2">
    <name type="scientific">Oryza glumipatula</name>
    <dbReference type="NCBI Taxonomy" id="40148"/>
    <lineage>
        <taxon>Eukaryota</taxon>
        <taxon>Viridiplantae</taxon>
        <taxon>Streptophyta</taxon>
        <taxon>Embryophyta</taxon>
        <taxon>Tracheophyta</taxon>
        <taxon>Spermatophyta</taxon>
        <taxon>Magnoliopsida</taxon>
        <taxon>Liliopsida</taxon>
        <taxon>Poales</taxon>
        <taxon>Poaceae</taxon>
        <taxon>BOP clade</taxon>
        <taxon>Oryzoideae</taxon>
        <taxon>Oryzeae</taxon>
        <taxon>Oryzinae</taxon>
        <taxon>Oryza</taxon>
    </lineage>
</organism>
<evidence type="ECO:0000256" key="1">
    <source>
        <dbReference type="SAM" id="SignalP"/>
    </source>
</evidence>
<feature type="signal peptide" evidence="1">
    <location>
        <begin position="1"/>
        <end position="27"/>
    </location>
</feature>
<dbReference type="HOGENOM" id="CLU_2999703_0_0_1"/>
<proteinExistence type="predicted"/>
<feature type="chain" id="PRO_5002351288" evidence="1">
    <location>
        <begin position="28"/>
        <end position="57"/>
    </location>
</feature>
<dbReference type="AlphaFoldDB" id="A0A0D9Y849"/>
<accession>A0A0D9Y849</accession>
<evidence type="ECO:0000313" key="3">
    <source>
        <dbReference type="Proteomes" id="UP000026961"/>
    </source>
</evidence>
<protein>
    <submittedName>
        <fullName evidence="2">Uncharacterized protein</fullName>
    </submittedName>
</protein>
<reference evidence="2" key="1">
    <citation type="submission" date="2013-08" db="EMBL/GenBank/DDBJ databases">
        <title>Oryza genome evolution.</title>
        <authorList>
            <person name="Wing R.A."/>
            <person name="Panaud O."/>
            <person name="Oliveira A.C."/>
        </authorList>
    </citation>
    <scope>NUCLEOTIDE SEQUENCE</scope>
</reference>
<dbReference type="EnsemblPlants" id="OGLUM01G16660.1">
    <property type="protein sequence ID" value="OGLUM01G16660.1"/>
    <property type="gene ID" value="OGLUM01G16660"/>
</dbReference>
<sequence length="57" mass="6010">MASLRAIPLLVLGMALCALPLFPSVASVSCDLRCHRVGFVFCGRGVGVPNPSKRTQP</sequence>
<reference evidence="2" key="2">
    <citation type="submission" date="2015-04" db="UniProtKB">
        <authorList>
            <consortium name="EnsemblPlants"/>
        </authorList>
    </citation>
    <scope>IDENTIFICATION</scope>
</reference>
<name>A0A0D9Y849_9ORYZ</name>
<reference evidence="2" key="3">
    <citation type="submission" date="2018-05" db="EMBL/GenBank/DDBJ databases">
        <title>OgluRS3 (Oryza glumaepatula Reference Sequence Version 3).</title>
        <authorList>
            <person name="Zhang J."/>
            <person name="Kudrna D."/>
            <person name="Lee S."/>
            <person name="Talag J."/>
            <person name="Welchert J."/>
            <person name="Wing R.A."/>
        </authorList>
    </citation>
    <scope>NUCLEOTIDE SEQUENCE [LARGE SCALE GENOMIC DNA]</scope>
</reference>
<dbReference type="Proteomes" id="UP000026961">
    <property type="component" value="Chromosome 1"/>
</dbReference>
<keyword evidence="1" id="KW-0732">Signal</keyword>
<evidence type="ECO:0000313" key="2">
    <source>
        <dbReference type="EnsemblPlants" id="OGLUM01G16660.1"/>
    </source>
</evidence>
<dbReference type="PROSITE" id="PS51257">
    <property type="entry name" value="PROKAR_LIPOPROTEIN"/>
    <property type="match status" value="1"/>
</dbReference>
<keyword evidence="3" id="KW-1185">Reference proteome</keyword>
<dbReference type="Gramene" id="OGLUM01G16660.1">
    <property type="protein sequence ID" value="OGLUM01G16660.1"/>
    <property type="gene ID" value="OGLUM01G16660"/>
</dbReference>